<evidence type="ECO:0000256" key="1">
    <source>
        <dbReference type="ARBA" id="ARBA00005031"/>
    </source>
</evidence>
<keyword evidence="15" id="KW-1185">Reference proteome</keyword>
<dbReference type="EC" id="4.2.1.11" evidence="3 11"/>
<comment type="caution">
    <text evidence="14">The sequence shown here is derived from an EMBL/GenBank/DDBJ whole genome shotgun (WGS) entry which is preliminary data.</text>
</comment>
<evidence type="ECO:0000256" key="6">
    <source>
        <dbReference type="ARBA" id="ARBA00022723"/>
    </source>
</evidence>
<protein>
    <recommendedName>
        <fullName evidence="4 11">Enolase</fullName>
        <ecNumber evidence="3 11">4.2.1.11</ecNumber>
    </recommendedName>
    <alternativeName>
        <fullName evidence="11">2-phospho-D-glycerate hydro-lyase</fullName>
    </alternativeName>
    <alternativeName>
        <fullName evidence="11">2-phosphoglycerate dehydratase</fullName>
    </alternativeName>
</protein>
<dbReference type="SFLD" id="SFLDS00001">
    <property type="entry name" value="Enolase"/>
    <property type="match status" value="1"/>
</dbReference>
<keyword evidence="11" id="KW-0963">Cytoplasm</keyword>
<feature type="active site" description="Proton acceptor" evidence="11">
    <location>
        <position position="336"/>
    </location>
</feature>
<dbReference type="SUPFAM" id="SSF51604">
    <property type="entry name" value="Enolase C-terminal domain-like"/>
    <property type="match status" value="1"/>
</dbReference>
<keyword evidence="8 11" id="KW-0324">Glycolysis</keyword>
<feature type="domain" description="Enolase N-terminal" evidence="13">
    <location>
        <begin position="3"/>
        <end position="133"/>
    </location>
</feature>
<dbReference type="SMART" id="SM01193">
    <property type="entry name" value="Enolase_N"/>
    <property type="match status" value="1"/>
</dbReference>
<comment type="similarity">
    <text evidence="2 11">Belongs to the enolase family.</text>
</comment>
<feature type="binding site" evidence="11">
    <location>
        <position position="387"/>
    </location>
    <ligand>
        <name>(2R)-2-phosphoglycerate</name>
        <dbReference type="ChEBI" id="CHEBI:58289"/>
    </ligand>
</feature>
<dbReference type="PROSITE" id="PS00164">
    <property type="entry name" value="ENOLASE"/>
    <property type="match status" value="1"/>
</dbReference>
<keyword evidence="6 11" id="KW-0479">Metal-binding</keyword>
<keyword evidence="5 11" id="KW-0964">Secreted</keyword>
<evidence type="ECO:0000256" key="4">
    <source>
        <dbReference type="ARBA" id="ARBA00017068"/>
    </source>
</evidence>
<dbReference type="InterPro" id="IPR000941">
    <property type="entry name" value="Enolase"/>
</dbReference>
<dbReference type="PRINTS" id="PR00148">
    <property type="entry name" value="ENOLASE"/>
</dbReference>
<proteinExistence type="inferred from homology"/>
<dbReference type="SUPFAM" id="SSF54826">
    <property type="entry name" value="Enolase N-terminal domain-like"/>
    <property type="match status" value="1"/>
</dbReference>
<feature type="binding site" evidence="11">
    <location>
        <position position="336"/>
    </location>
    <ligand>
        <name>(2R)-2-phosphoglycerate</name>
        <dbReference type="ChEBI" id="CHEBI:58289"/>
    </ligand>
</feature>
<dbReference type="PIRSF" id="PIRSF001400">
    <property type="entry name" value="Enolase"/>
    <property type="match status" value="1"/>
</dbReference>
<evidence type="ECO:0000256" key="11">
    <source>
        <dbReference type="HAMAP-Rule" id="MF_00318"/>
    </source>
</evidence>
<organism evidence="14 15">
    <name type="scientific">Ammoniphilus resinae</name>
    <dbReference type="NCBI Taxonomy" id="861532"/>
    <lineage>
        <taxon>Bacteria</taxon>
        <taxon>Bacillati</taxon>
        <taxon>Bacillota</taxon>
        <taxon>Bacilli</taxon>
        <taxon>Bacillales</taxon>
        <taxon>Paenibacillaceae</taxon>
        <taxon>Aneurinibacillus group</taxon>
        <taxon>Ammoniphilus</taxon>
    </lineage>
</organism>
<keyword evidence="9 11" id="KW-0456">Lyase</keyword>
<dbReference type="PANTHER" id="PTHR11902:SF1">
    <property type="entry name" value="ENOLASE"/>
    <property type="match status" value="1"/>
</dbReference>
<reference evidence="14 15" key="1">
    <citation type="submission" date="2021-03" db="EMBL/GenBank/DDBJ databases">
        <title>Genomic Encyclopedia of Type Strains, Phase IV (KMG-IV): sequencing the most valuable type-strain genomes for metagenomic binning, comparative biology and taxonomic classification.</title>
        <authorList>
            <person name="Goeker M."/>
        </authorList>
    </citation>
    <scope>NUCLEOTIDE SEQUENCE [LARGE SCALE GENOMIC DNA]</scope>
    <source>
        <strain evidence="14 15">DSM 24738</strain>
    </source>
</reference>
<feature type="domain" description="Enolase C-terminal TIM barrel" evidence="12">
    <location>
        <begin position="138"/>
        <end position="424"/>
    </location>
</feature>
<evidence type="ECO:0000256" key="7">
    <source>
        <dbReference type="ARBA" id="ARBA00022842"/>
    </source>
</evidence>
<dbReference type="PANTHER" id="PTHR11902">
    <property type="entry name" value="ENOLASE"/>
    <property type="match status" value="1"/>
</dbReference>
<keyword evidence="7 11" id="KW-0460">Magnesium</keyword>
<sequence length="427" mass="47140">MKIAEIRARQVFDSRSNPTVEVDVILQSGAMGRAIVPSGASTGIYEALELRDQDPSRYMGKSVFQAVTNVKDILAPQLIGMDASDQRALDNRMILLDGTENKSRLGANAILGISMAAAKACANQLKMPLYRYLGGAQAHLLPMPMIQIIGGGLHADSVIDLQDFLVIPVGAGSFSQAMEMTYNVYNATKKVYHEHNLDISVSDEGGFWPRFSSNEQAMQILTQGIQYANYIPGQDVAIALDVASSHFYKDQKYHFAAENKEMTTEEFVDILESWVDKYPIISMEDCCAEDDWSGWELVSNRLGQRIQLIGDDLFTTNIQRIQKGVELGVCNSVLIKMNQIGTLTETLDAIEETKKAGYLPVVSARSGETEDTTMVDLCLATNAGQIKVGSIARSERLAKYNELLRIEEELGESGIFARREVFKNILS</sequence>
<comment type="subcellular location">
    <subcellularLocation>
        <location evidence="11">Cytoplasm</location>
    </subcellularLocation>
    <subcellularLocation>
        <location evidence="11">Secreted</location>
    </subcellularLocation>
    <subcellularLocation>
        <location evidence="11">Cell surface</location>
    </subcellularLocation>
    <text evidence="11">Fractions of enolase are present in both the cytoplasm and on the cell surface.</text>
</comment>
<feature type="binding site" evidence="11">
    <location>
        <position position="311"/>
    </location>
    <ligand>
        <name>Mg(2+)</name>
        <dbReference type="ChEBI" id="CHEBI:18420"/>
    </ligand>
</feature>
<evidence type="ECO:0000256" key="9">
    <source>
        <dbReference type="ARBA" id="ARBA00023239"/>
    </source>
</evidence>
<feature type="binding site" evidence="11">
    <location>
        <position position="162"/>
    </location>
    <ligand>
        <name>(2R)-2-phosphoglycerate</name>
        <dbReference type="ChEBI" id="CHEBI:58289"/>
    </ligand>
</feature>
<feature type="active site" description="Proton donor" evidence="11">
    <location>
        <position position="204"/>
    </location>
</feature>
<dbReference type="Gene3D" id="3.30.390.10">
    <property type="entry name" value="Enolase-like, N-terminal domain"/>
    <property type="match status" value="1"/>
</dbReference>
<comment type="catalytic activity">
    <reaction evidence="10">
        <text>(2R)-2-phosphoglycerate = phosphoenolpyruvate + H2O</text>
        <dbReference type="Rhea" id="RHEA:10164"/>
        <dbReference type="ChEBI" id="CHEBI:15377"/>
        <dbReference type="ChEBI" id="CHEBI:58289"/>
        <dbReference type="ChEBI" id="CHEBI:58702"/>
        <dbReference type="EC" id="4.2.1.11"/>
    </reaction>
    <physiologicalReaction direction="left-to-right" evidence="10">
        <dbReference type="Rhea" id="RHEA:10165"/>
    </physiologicalReaction>
</comment>
<evidence type="ECO:0000256" key="3">
    <source>
        <dbReference type="ARBA" id="ARBA00012058"/>
    </source>
</evidence>
<evidence type="ECO:0000256" key="2">
    <source>
        <dbReference type="ARBA" id="ARBA00009604"/>
    </source>
</evidence>
<accession>A0ABS4GLW3</accession>
<evidence type="ECO:0000259" key="13">
    <source>
        <dbReference type="SMART" id="SM01193"/>
    </source>
</evidence>
<dbReference type="SFLD" id="SFLDF00002">
    <property type="entry name" value="enolase"/>
    <property type="match status" value="1"/>
</dbReference>
<feature type="binding site" evidence="11">
    <location>
        <position position="365"/>
    </location>
    <ligand>
        <name>(2R)-2-phosphoglycerate</name>
        <dbReference type="ChEBI" id="CHEBI:58289"/>
    </ligand>
</feature>
<dbReference type="InterPro" id="IPR020810">
    <property type="entry name" value="Enolase_C"/>
</dbReference>
<feature type="binding site" evidence="11">
    <location>
        <position position="366"/>
    </location>
    <ligand>
        <name>(2R)-2-phosphoglycerate</name>
        <dbReference type="ChEBI" id="CHEBI:58289"/>
    </ligand>
</feature>
<evidence type="ECO:0000313" key="15">
    <source>
        <dbReference type="Proteomes" id="UP001519343"/>
    </source>
</evidence>
<dbReference type="NCBIfam" id="TIGR01060">
    <property type="entry name" value="eno"/>
    <property type="match status" value="1"/>
</dbReference>
<dbReference type="EMBL" id="JAGGKT010000002">
    <property type="protein sequence ID" value="MBP1931256.1"/>
    <property type="molecule type" value="Genomic_DNA"/>
</dbReference>
<dbReference type="SMART" id="SM01192">
    <property type="entry name" value="Enolase_C"/>
    <property type="match status" value="1"/>
</dbReference>
<dbReference type="InterPro" id="IPR020809">
    <property type="entry name" value="Enolase_CS"/>
</dbReference>
<dbReference type="CDD" id="cd03313">
    <property type="entry name" value="enolase"/>
    <property type="match status" value="1"/>
</dbReference>
<dbReference type="GO" id="GO:0004634">
    <property type="term" value="F:phosphopyruvate hydratase activity"/>
    <property type="evidence" value="ECO:0007669"/>
    <property type="project" value="UniProtKB-EC"/>
</dbReference>
<dbReference type="RefSeq" id="WP_209809328.1">
    <property type="nucleotide sequence ID" value="NZ_JAGGKT010000002.1"/>
</dbReference>
<dbReference type="Proteomes" id="UP001519343">
    <property type="component" value="Unassembled WGS sequence"/>
</dbReference>
<dbReference type="InterPro" id="IPR029017">
    <property type="entry name" value="Enolase-like_N"/>
</dbReference>
<dbReference type="Gene3D" id="3.20.20.120">
    <property type="entry name" value="Enolase-like C-terminal domain"/>
    <property type="match status" value="1"/>
</dbReference>
<name>A0ABS4GLW3_9BACL</name>
<comment type="function">
    <text evidence="11">Catalyzes the reversible conversion of 2-phosphoglycerate (2-PG) into phosphoenolpyruvate (PEP). It is essential for the degradation of carbohydrates via glycolysis.</text>
</comment>
<dbReference type="Pfam" id="PF00113">
    <property type="entry name" value="Enolase_C"/>
    <property type="match status" value="1"/>
</dbReference>
<gene>
    <name evidence="11" type="primary">eno</name>
    <name evidence="14" type="ORF">J2Z37_001253</name>
</gene>
<feature type="binding site" evidence="11">
    <location>
        <position position="284"/>
    </location>
    <ligand>
        <name>Mg(2+)</name>
        <dbReference type="ChEBI" id="CHEBI:18420"/>
    </ligand>
</feature>
<evidence type="ECO:0000256" key="5">
    <source>
        <dbReference type="ARBA" id="ARBA00022525"/>
    </source>
</evidence>
<dbReference type="InterPro" id="IPR036849">
    <property type="entry name" value="Enolase-like_C_sf"/>
</dbReference>
<comment type="pathway">
    <text evidence="1 11">Carbohydrate degradation; glycolysis; pyruvate from D-glyceraldehyde 3-phosphate: step 4/5.</text>
</comment>
<dbReference type="HAMAP" id="MF_00318">
    <property type="entry name" value="Enolase"/>
    <property type="match status" value="1"/>
</dbReference>
<comment type="cofactor">
    <cofactor evidence="11">
        <name>Mg(2+)</name>
        <dbReference type="ChEBI" id="CHEBI:18420"/>
    </cofactor>
    <text evidence="11">Binds a second Mg(2+) ion via substrate during catalysis.</text>
</comment>
<dbReference type="InterPro" id="IPR020811">
    <property type="entry name" value="Enolase_N"/>
</dbReference>
<evidence type="ECO:0000313" key="14">
    <source>
        <dbReference type="EMBL" id="MBP1931256.1"/>
    </source>
</evidence>
<feature type="binding site" evidence="11">
    <location>
        <position position="241"/>
    </location>
    <ligand>
        <name>Mg(2+)</name>
        <dbReference type="ChEBI" id="CHEBI:18420"/>
    </ligand>
</feature>
<evidence type="ECO:0000256" key="8">
    <source>
        <dbReference type="ARBA" id="ARBA00023152"/>
    </source>
</evidence>
<evidence type="ECO:0000256" key="10">
    <source>
        <dbReference type="ARBA" id="ARBA00048951"/>
    </source>
</evidence>
<evidence type="ECO:0000259" key="12">
    <source>
        <dbReference type="SMART" id="SM01192"/>
    </source>
</evidence>
<dbReference type="SFLD" id="SFLDG00178">
    <property type="entry name" value="enolase"/>
    <property type="match status" value="1"/>
</dbReference>
<dbReference type="Pfam" id="PF03952">
    <property type="entry name" value="Enolase_N"/>
    <property type="match status" value="1"/>
</dbReference>